<proteinExistence type="predicted"/>
<gene>
    <name evidence="1" type="ORF">ACEZ3G_09715</name>
</gene>
<accession>A0ACC7LKJ4</accession>
<dbReference type="EMBL" id="JBHFPV010000002">
    <property type="protein sequence ID" value="MFH6603751.1"/>
    <property type="molecule type" value="Genomic_DNA"/>
</dbReference>
<comment type="caution">
    <text evidence="1">The sequence shown here is derived from an EMBL/GenBank/DDBJ whole genome shotgun (WGS) entry which is preliminary data.</text>
</comment>
<evidence type="ECO:0000313" key="2">
    <source>
        <dbReference type="Proteomes" id="UP001595191"/>
    </source>
</evidence>
<dbReference type="EC" id="3.4.17.-" evidence="1"/>
<keyword evidence="2" id="KW-1185">Reference proteome</keyword>
<organism evidence="1 2">
    <name type="scientific">Meishania litoralis</name>
    <dbReference type="NCBI Taxonomy" id="3434685"/>
    <lineage>
        <taxon>Bacteria</taxon>
        <taxon>Pseudomonadati</taxon>
        <taxon>Bacteroidota</taxon>
        <taxon>Flavobacteriia</taxon>
        <taxon>Flavobacteriales</taxon>
        <taxon>Flavobacteriaceae</taxon>
        <taxon>Meishania</taxon>
    </lineage>
</organism>
<keyword evidence="1" id="KW-0378">Hydrolase</keyword>
<sequence>MIISDETYISIKENSLTGRYITHGQISGFLENTAFNIETIGRSVEQRTIQAIILGTGPQKVLMWSQMHGNESTTTKAVVDLINYFANDTQQGEYLLDNCTIKIIPMLNPDGAEAYTRVNANGVDLNRDAQKRTQPESQVLREVYHDFLPNYCFNLHDQRTIYNVGETDKPATVSFLSPAFNDNRDLSPARLKSMALIHAMNEELQKIIPGQVGRYDDAFNANCVGDTFQILETPTVLFEAGHYQGDYQREETRKFVFFAMLKALYTIANGLFKDFNRELYFQIPENNKRFCDILIYNAHVVDSKRQKDETLGILYHEELANGKISFNPKIDLQGNLKHFFGHREYDCADEQSLNALKKDTRIMELIFR</sequence>
<reference evidence="1" key="1">
    <citation type="submission" date="2024-09" db="EMBL/GenBank/DDBJ databases">
        <authorList>
            <person name="Liu J."/>
        </authorList>
    </citation>
    <scope>NUCLEOTIDE SEQUENCE</scope>
    <source>
        <strain evidence="1">NBU2967</strain>
    </source>
</reference>
<protein>
    <submittedName>
        <fullName evidence="1">M14 metallopeptidase family protein</fullName>
        <ecNumber evidence="1">3.4.17.-</ecNumber>
    </submittedName>
</protein>
<dbReference type="Proteomes" id="UP001595191">
    <property type="component" value="Unassembled WGS sequence"/>
</dbReference>
<keyword evidence="1" id="KW-0645">Protease</keyword>
<name>A0ACC7LKJ4_9FLAO</name>
<evidence type="ECO:0000313" key="1">
    <source>
        <dbReference type="EMBL" id="MFH6603751.1"/>
    </source>
</evidence>
<keyword evidence="1" id="KW-0121">Carboxypeptidase</keyword>